<evidence type="ECO:0000313" key="1">
    <source>
        <dbReference type="EMBL" id="OSD07340.1"/>
    </source>
</evidence>
<reference evidence="1 2" key="1">
    <citation type="journal article" date="2015" name="Biotechnol. Biofuels">
        <title>Enhanced degradation of softwood versus hardwood by the white-rot fungus Pycnoporus coccineus.</title>
        <authorList>
            <person name="Couturier M."/>
            <person name="Navarro D."/>
            <person name="Chevret D."/>
            <person name="Henrissat B."/>
            <person name="Piumi F."/>
            <person name="Ruiz-Duenas F.J."/>
            <person name="Martinez A.T."/>
            <person name="Grigoriev I.V."/>
            <person name="Riley R."/>
            <person name="Lipzen A."/>
            <person name="Berrin J.G."/>
            <person name="Master E.R."/>
            <person name="Rosso M.N."/>
        </authorList>
    </citation>
    <scope>NUCLEOTIDE SEQUENCE [LARGE SCALE GENOMIC DNA]</scope>
    <source>
        <strain evidence="1 2">BRFM310</strain>
    </source>
</reference>
<keyword evidence="2" id="KW-1185">Reference proteome</keyword>
<protein>
    <submittedName>
        <fullName evidence="1">Uncharacterized protein</fullName>
    </submittedName>
</protein>
<proteinExistence type="predicted"/>
<evidence type="ECO:0000313" key="2">
    <source>
        <dbReference type="Proteomes" id="UP000193067"/>
    </source>
</evidence>
<dbReference type="AlphaFoldDB" id="A0A1Y2J1Q4"/>
<name>A0A1Y2J1Q4_TRAC3</name>
<dbReference type="EMBL" id="KZ084088">
    <property type="protein sequence ID" value="OSD07340.1"/>
    <property type="molecule type" value="Genomic_DNA"/>
</dbReference>
<organism evidence="1 2">
    <name type="scientific">Trametes coccinea (strain BRFM310)</name>
    <name type="common">Pycnoporus coccineus</name>
    <dbReference type="NCBI Taxonomy" id="1353009"/>
    <lineage>
        <taxon>Eukaryota</taxon>
        <taxon>Fungi</taxon>
        <taxon>Dikarya</taxon>
        <taxon>Basidiomycota</taxon>
        <taxon>Agaricomycotina</taxon>
        <taxon>Agaricomycetes</taxon>
        <taxon>Polyporales</taxon>
        <taxon>Polyporaceae</taxon>
        <taxon>Trametes</taxon>
    </lineage>
</organism>
<gene>
    <name evidence="1" type="ORF">PYCCODRAFT_596708</name>
</gene>
<dbReference type="Proteomes" id="UP000193067">
    <property type="component" value="Unassembled WGS sequence"/>
</dbReference>
<sequence length="161" mass="17118">MKPDDLKIHGYVQVCPDLRLSAVLSFETLSACHCTESRRTLQSRKGSSPQPSASFGVRSIIALSNFSVTCAASLRCSSMPGQIADVIASPGMHSASFTAAIHICAEFVQYKTGALGLEGRRCCSPRAFVPLNPPQATLPPNDQCSPLNRLARTVGGHCNTV</sequence>
<accession>A0A1Y2J1Q4</accession>